<comment type="caution">
    <text evidence="1">The sequence shown here is derived from an EMBL/GenBank/DDBJ whole genome shotgun (WGS) entry which is preliminary data.</text>
</comment>
<organism evidence="1 2">
    <name type="scientific">Puccinia striiformis f. sp. tritici</name>
    <dbReference type="NCBI Taxonomy" id="168172"/>
    <lineage>
        <taxon>Eukaryota</taxon>
        <taxon>Fungi</taxon>
        <taxon>Dikarya</taxon>
        <taxon>Basidiomycota</taxon>
        <taxon>Pucciniomycotina</taxon>
        <taxon>Pucciniomycetes</taxon>
        <taxon>Pucciniales</taxon>
        <taxon>Pucciniaceae</taxon>
        <taxon>Puccinia</taxon>
    </lineage>
</organism>
<evidence type="ECO:0000313" key="2">
    <source>
        <dbReference type="Proteomes" id="UP001060170"/>
    </source>
</evidence>
<gene>
    <name evidence="1" type="ORF">MJO28_013467</name>
</gene>
<keyword evidence="2" id="KW-1185">Reference proteome</keyword>
<evidence type="ECO:0000313" key="1">
    <source>
        <dbReference type="EMBL" id="KAI7941182.1"/>
    </source>
</evidence>
<name>A0ACC0E092_9BASI</name>
<sequence>MATLCEINTDEVTVNTSSAWSWSMLESSNKIFGASNLETGYESSLRSRVWRERYGSGGTGFANIK</sequence>
<reference evidence="2" key="1">
    <citation type="journal article" date="2018" name="BMC Genomics">
        <title>Genomic insights into host adaptation between the wheat stripe rust pathogen (Puccinia striiformis f. sp. tritici) and the barley stripe rust pathogen (Puccinia striiformis f. sp. hordei).</title>
        <authorList>
            <person name="Xia C."/>
            <person name="Wang M."/>
            <person name="Yin C."/>
            <person name="Cornejo O.E."/>
            <person name="Hulbert S.H."/>
            <person name="Chen X."/>
        </authorList>
    </citation>
    <scope>NUCLEOTIDE SEQUENCE [LARGE SCALE GENOMIC DNA]</scope>
    <source>
        <strain evidence="2">93-210</strain>
    </source>
</reference>
<dbReference type="EMBL" id="CM045877">
    <property type="protein sequence ID" value="KAI7941182.1"/>
    <property type="molecule type" value="Genomic_DNA"/>
</dbReference>
<protein>
    <submittedName>
        <fullName evidence="1">Uncharacterized protein</fullName>
    </submittedName>
</protein>
<dbReference type="Proteomes" id="UP001060170">
    <property type="component" value="Chromosome 13"/>
</dbReference>
<proteinExistence type="predicted"/>
<accession>A0ACC0E092</accession>
<reference evidence="1 2" key="3">
    <citation type="journal article" date="2022" name="Microbiol. Spectr.">
        <title>Folding features and dynamics of 3D genome architecture in plant fungal pathogens.</title>
        <authorList>
            <person name="Xia C."/>
        </authorList>
    </citation>
    <scope>NUCLEOTIDE SEQUENCE [LARGE SCALE GENOMIC DNA]</scope>
    <source>
        <strain evidence="1 2">93-210</strain>
    </source>
</reference>
<reference evidence="2" key="2">
    <citation type="journal article" date="2018" name="Mol. Plant Microbe Interact.">
        <title>Genome sequence resources for the wheat stripe rust pathogen (Puccinia striiformis f. sp. tritici) and the barley stripe rust pathogen (Puccinia striiformis f. sp. hordei).</title>
        <authorList>
            <person name="Xia C."/>
            <person name="Wang M."/>
            <person name="Yin C."/>
            <person name="Cornejo O.E."/>
            <person name="Hulbert S.H."/>
            <person name="Chen X."/>
        </authorList>
    </citation>
    <scope>NUCLEOTIDE SEQUENCE [LARGE SCALE GENOMIC DNA]</scope>
    <source>
        <strain evidence="2">93-210</strain>
    </source>
</reference>